<dbReference type="Proteomes" id="UP001153636">
    <property type="component" value="Chromosome 7"/>
</dbReference>
<organism evidence="2 3">
    <name type="scientific">Psylliodes chrysocephalus</name>
    <dbReference type="NCBI Taxonomy" id="3402493"/>
    <lineage>
        <taxon>Eukaryota</taxon>
        <taxon>Metazoa</taxon>
        <taxon>Ecdysozoa</taxon>
        <taxon>Arthropoda</taxon>
        <taxon>Hexapoda</taxon>
        <taxon>Insecta</taxon>
        <taxon>Pterygota</taxon>
        <taxon>Neoptera</taxon>
        <taxon>Endopterygota</taxon>
        <taxon>Coleoptera</taxon>
        <taxon>Polyphaga</taxon>
        <taxon>Cucujiformia</taxon>
        <taxon>Chrysomeloidea</taxon>
        <taxon>Chrysomelidae</taxon>
        <taxon>Galerucinae</taxon>
        <taxon>Alticini</taxon>
        <taxon>Psylliodes</taxon>
    </lineage>
</organism>
<evidence type="ECO:0000256" key="1">
    <source>
        <dbReference type="SAM" id="MobiDB-lite"/>
    </source>
</evidence>
<feature type="compositionally biased region" description="Basic and acidic residues" evidence="1">
    <location>
        <begin position="1"/>
        <end position="12"/>
    </location>
</feature>
<evidence type="ECO:0000313" key="3">
    <source>
        <dbReference type="Proteomes" id="UP001153636"/>
    </source>
</evidence>
<dbReference type="OrthoDB" id="6753455at2759"/>
<name>A0A9P0D830_9CUCU</name>
<dbReference type="AlphaFoldDB" id="A0A9P0D830"/>
<protein>
    <submittedName>
        <fullName evidence="2">Uncharacterized protein</fullName>
    </submittedName>
</protein>
<proteinExistence type="predicted"/>
<keyword evidence="3" id="KW-1185">Reference proteome</keyword>
<accession>A0A9P0D830</accession>
<dbReference type="EMBL" id="OV651819">
    <property type="protein sequence ID" value="CAH1113579.1"/>
    <property type="molecule type" value="Genomic_DNA"/>
</dbReference>
<dbReference type="PANTHER" id="PTHR10773:SF19">
    <property type="match status" value="1"/>
</dbReference>
<sequence>MDITPDKGDEMARSSSTLSIGPISSKAEREDKIEEKKGSAQIALDDSEYPAAVLDMLNTMSEVNMLIGKIVFQMKYPLPFKGRKSHYSLHYSQRVYLPEDLNVKIMFNMFLQQNPKKKVSYKTYRTIFVTKFNISFVYLRTDTCSACDEHKAKKMSIENDLSQEARLSRLETEHKLHLLKAEMFYKRKRAIRLNSQKRTEKGAIAMDF</sequence>
<feature type="region of interest" description="Disordered" evidence="1">
    <location>
        <begin position="1"/>
        <end position="39"/>
    </location>
</feature>
<evidence type="ECO:0000313" key="2">
    <source>
        <dbReference type="EMBL" id="CAH1113579.1"/>
    </source>
</evidence>
<reference evidence="2" key="1">
    <citation type="submission" date="2022-01" db="EMBL/GenBank/DDBJ databases">
        <authorList>
            <person name="King R."/>
        </authorList>
    </citation>
    <scope>NUCLEOTIDE SEQUENCE</scope>
</reference>
<dbReference type="PANTHER" id="PTHR10773">
    <property type="entry name" value="DNA-DIRECTED RNA POLYMERASES I, II, AND III SUBUNIT RPABC2"/>
    <property type="match status" value="1"/>
</dbReference>
<feature type="compositionally biased region" description="Basic and acidic residues" evidence="1">
    <location>
        <begin position="26"/>
        <end position="38"/>
    </location>
</feature>
<feature type="compositionally biased region" description="Low complexity" evidence="1">
    <location>
        <begin position="14"/>
        <end position="25"/>
    </location>
</feature>
<gene>
    <name evidence="2" type="ORF">PSYICH_LOCUS13781</name>
</gene>